<dbReference type="PROSITE" id="PS51664">
    <property type="entry name" value="YCAO"/>
    <property type="match status" value="1"/>
</dbReference>
<dbReference type="Pfam" id="PF02624">
    <property type="entry name" value="YcaO"/>
    <property type="match status" value="1"/>
</dbReference>
<evidence type="ECO:0000259" key="1">
    <source>
        <dbReference type="PROSITE" id="PS51664"/>
    </source>
</evidence>
<dbReference type="RefSeq" id="WP_369192353.1">
    <property type="nucleotide sequence ID" value="NZ_CP163431.1"/>
</dbReference>
<dbReference type="InterPro" id="IPR027624">
    <property type="entry name" value="TOMM_cyclo_SagD"/>
</dbReference>
<dbReference type="Gene3D" id="3.30.1330.230">
    <property type="match status" value="1"/>
</dbReference>
<dbReference type="AlphaFoldDB" id="A0AB39MNJ8"/>
<reference evidence="2" key="1">
    <citation type="submission" date="2024-07" db="EMBL/GenBank/DDBJ databases">
        <authorList>
            <person name="Yu S.T."/>
        </authorList>
    </citation>
    <scope>NUCLEOTIDE SEQUENCE</scope>
    <source>
        <strain evidence="2">R08</strain>
    </source>
</reference>
<sequence length="425" mass="47164">MSEPELAALVGPLSVVGEVQEVEAIRGLPELSVHIANIGSGFPGRQMHHGPNHGSGRSYSDPDVSRIIAIAEGAERYAGLSYFDEPIWATVAELSGPTIDLDRLPRLSATELARPQCPLTTFATTARIRWLRGIDLATHDETWVPAVMACYGLPKVRPEENFWYRISTGYAIHSNPEKALCGALMEVIERDSIAVTWLQKLPLTLVREHHFSELTRELLHWCDRHFIEVSLFDATSDMGIPTVYGLQVSPYDRKARHIVSCATAATLTEAAEKTLLDGISIRNSYSKPGPLETDFGKFTELHHGAHYMAHPDRSPAFDFLLRSASDRPPRETQEHLPEEPAQLLRHLVGTLESKGMQAVAVNRTTEDLAAAGLTAVVVVIPDLQPMSLLPLAQYRAHPRLYDAPRLMGFRVLEEDDLNPWPQPFA</sequence>
<dbReference type="Gene3D" id="3.30.40.250">
    <property type="match status" value="1"/>
</dbReference>
<accession>A0AB39MNJ8</accession>
<gene>
    <name evidence="2" type="ORF">AB5J58_48710</name>
</gene>
<dbReference type="Gene3D" id="3.30.160.660">
    <property type="match status" value="1"/>
</dbReference>
<name>A0AB39MNJ8_9ACTN</name>
<dbReference type="EMBL" id="CP163431">
    <property type="protein sequence ID" value="XDQ07582.1"/>
    <property type="molecule type" value="Genomic_DNA"/>
</dbReference>
<dbReference type="InterPro" id="IPR003776">
    <property type="entry name" value="YcaO-like_dom"/>
</dbReference>
<dbReference type="PANTHER" id="PTHR37809">
    <property type="entry name" value="RIBOSOMAL PROTEIN S12 METHYLTHIOTRANSFERASE ACCESSORY FACTOR YCAO"/>
    <property type="match status" value="1"/>
</dbReference>
<feature type="domain" description="YcaO" evidence="1">
    <location>
        <begin position="54"/>
        <end position="425"/>
    </location>
</feature>
<organism evidence="2">
    <name type="scientific">Streptomyces sp. R08</name>
    <dbReference type="NCBI Taxonomy" id="3238624"/>
    <lineage>
        <taxon>Bacteria</taxon>
        <taxon>Bacillati</taxon>
        <taxon>Actinomycetota</taxon>
        <taxon>Actinomycetes</taxon>
        <taxon>Kitasatosporales</taxon>
        <taxon>Streptomycetaceae</taxon>
        <taxon>Streptomyces</taxon>
    </lineage>
</organism>
<evidence type="ECO:0000313" key="2">
    <source>
        <dbReference type="EMBL" id="XDQ07582.1"/>
    </source>
</evidence>
<dbReference type="NCBIfam" id="TIGR03604">
    <property type="entry name" value="TOMM_cyclo_SagD"/>
    <property type="match status" value="1"/>
</dbReference>
<proteinExistence type="predicted"/>
<dbReference type="PANTHER" id="PTHR37809:SF1">
    <property type="entry name" value="RIBOSOMAL PROTEIN S12 METHYLTHIOTRANSFERASE ACCESSORY FACTOR YCAO"/>
    <property type="match status" value="1"/>
</dbReference>
<protein>
    <submittedName>
        <fullName evidence="2">YcaO-like family protein</fullName>
    </submittedName>
</protein>